<feature type="transmembrane region" description="Helical" evidence="1">
    <location>
        <begin position="186"/>
        <end position="203"/>
    </location>
</feature>
<organism evidence="2 3">
    <name type="scientific">Salinigranum rubrum</name>
    <dbReference type="NCBI Taxonomy" id="755307"/>
    <lineage>
        <taxon>Archaea</taxon>
        <taxon>Methanobacteriati</taxon>
        <taxon>Methanobacteriota</taxon>
        <taxon>Stenosarchaea group</taxon>
        <taxon>Halobacteria</taxon>
        <taxon>Halobacteriales</taxon>
        <taxon>Haloferacaceae</taxon>
        <taxon>Salinigranum</taxon>
    </lineage>
</organism>
<feature type="transmembrane region" description="Helical" evidence="1">
    <location>
        <begin position="432"/>
        <end position="452"/>
    </location>
</feature>
<dbReference type="EMBL" id="CP026309">
    <property type="protein sequence ID" value="AUV82743.1"/>
    <property type="molecule type" value="Genomic_DNA"/>
</dbReference>
<accession>A0A2I8VLC7</accession>
<keyword evidence="1" id="KW-1133">Transmembrane helix</keyword>
<feature type="transmembrane region" description="Helical" evidence="1">
    <location>
        <begin position="265"/>
        <end position="283"/>
    </location>
</feature>
<feature type="transmembrane region" description="Helical" evidence="1">
    <location>
        <begin position="20"/>
        <end position="41"/>
    </location>
</feature>
<evidence type="ECO:0008006" key="4">
    <source>
        <dbReference type="Google" id="ProtNLM"/>
    </source>
</evidence>
<feature type="transmembrane region" description="Helical" evidence="1">
    <location>
        <begin position="56"/>
        <end position="75"/>
    </location>
</feature>
<dbReference type="Proteomes" id="UP000236584">
    <property type="component" value="Chromosome"/>
</dbReference>
<feature type="transmembrane region" description="Helical" evidence="1">
    <location>
        <begin position="241"/>
        <end position="259"/>
    </location>
</feature>
<feature type="transmembrane region" description="Helical" evidence="1">
    <location>
        <begin position="464"/>
        <end position="487"/>
    </location>
</feature>
<reference evidence="2 3" key="1">
    <citation type="submission" date="2018-01" db="EMBL/GenBank/DDBJ databases">
        <title>Complete genome sequence of Salinigranum rubrum GX10T, an extremely halophilic archaeon isolated from a marine solar saltern.</title>
        <authorList>
            <person name="Han S."/>
        </authorList>
    </citation>
    <scope>NUCLEOTIDE SEQUENCE [LARGE SCALE GENOMIC DNA]</scope>
    <source>
        <strain evidence="2 3">GX10</strain>
    </source>
</reference>
<keyword evidence="3" id="KW-1185">Reference proteome</keyword>
<keyword evidence="1" id="KW-0472">Membrane</keyword>
<dbReference type="KEGG" id="srub:C2R22_14730"/>
<evidence type="ECO:0000313" key="3">
    <source>
        <dbReference type="Proteomes" id="UP000236584"/>
    </source>
</evidence>
<evidence type="ECO:0000256" key="1">
    <source>
        <dbReference type="SAM" id="Phobius"/>
    </source>
</evidence>
<keyword evidence="1" id="KW-0812">Transmembrane</keyword>
<name>A0A2I8VLC7_9EURY</name>
<proteinExistence type="predicted"/>
<evidence type="ECO:0000313" key="2">
    <source>
        <dbReference type="EMBL" id="AUV82743.1"/>
    </source>
</evidence>
<feature type="transmembrane region" description="Helical" evidence="1">
    <location>
        <begin position="82"/>
        <end position="103"/>
    </location>
</feature>
<dbReference type="AlphaFoldDB" id="A0A2I8VLC7"/>
<feature type="transmembrane region" description="Helical" evidence="1">
    <location>
        <begin position="403"/>
        <end position="426"/>
    </location>
</feature>
<gene>
    <name evidence="2" type="ORF">C2R22_14730</name>
</gene>
<sequence length="649" mass="71564">MRSERVDETTTLTAGAERRVKLALTLGFVSLLGLVLTLRAAPANGFEVSIYGSTPLVFWILWFGVMALSFTLLLYVPTESTLWSYALLLAGVTAFTIPALPLLRGYEFYGLADALVHLGYTRSIAAGEFSPDALVYPASHLVAVFASKLGAAGVPHSMMRTELLFVVIYFLGIPLLIRKLVNDRRAVALAAFAAFLLMPVNLVSTYLSFHPFTMATLYFPVVLYAVFAHMKTEPQTGVGRFLSMTSLTLVLTGLCLISLHPQAALNALILFTVMAGLQFWARLRDWNHPLTEARTVYSEVILLNAGFLAWNLNHWRLFVAANNTVEAIVNTQQGEAQTGEVVANQTASLGDIGVSPAEIFLKMFSVEAMFIGLASLLVLRYLLRYRSGSETELPTTELAITTLTVGGITLIPFFVLQFLGAVSAYFFRHIGFGMVLITLFGALALYSLISVAQENGIGRYVRPVAVVAAVLVLGLSVVTLFGSPFIYKYTMHGDQQQMEGWTTSFEKQVPDGPDGGLSGEVWYGSTRTATIRYKQADQSKPGTSWYPGVVRPFPIPTGTVESEEMDDLVQHYQTADEQVVRRDHYFPVSTMTRERAVISYRELRYSEASFESLHHQPRVHRIQSNGGFTVYYVDLPDSEPTESEPVIGS</sequence>
<protein>
    <recommendedName>
        <fullName evidence="4">Glycosyltransferase RgtA/B/C/D-like domain-containing protein</fullName>
    </recommendedName>
</protein>
<feature type="transmembrane region" description="Helical" evidence="1">
    <location>
        <begin position="359"/>
        <end position="383"/>
    </location>
</feature>
<feature type="transmembrane region" description="Helical" evidence="1">
    <location>
        <begin position="163"/>
        <end position="181"/>
    </location>
</feature>